<dbReference type="Gene3D" id="3.30.300.90">
    <property type="entry name" value="BolA-like"/>
    <property type="match status" value="1"/>
</dbReference>
<comment type="similarity">
    <text evidence="1 2">Belongs to the BolA/IbaG family.</text>
</comment>
<sequence>GPVAASITAKLEAAFKPDVLDVVNESASHNVPRGSESHFKVVLVAHAFASVPLLERHRLVNEALADELKGPVHALSIVAKTPAQWAKASGAVPPSPPCLGGSKA</sequence>
<dbReference type="STRING" id="2903.R1EPK3"/>
<dbReference type="GO" id="GO:0005739">
    <property type="term" value="C:mitochondrion"/>
    <property type="evidence" value="ECO:0007669"/>
    <property type="project" value="TreeGrafter"/>
</dbReference>
<dbReference type="GeneID" id="17268361"/>
<dbReference type="PANTHER" id="PTHR46229:SF2">
    <property type="entry name" value="BOLA-LIKE PROTEIN 1"/>
    <property type="match status" value="1"/>
</dbReference>
<name>A0A0D3JH29_EMIH1</name>
<dbReference type="HOGENOM" id="CLU_109462_3_0_1"/>
<reference evidence="3" key="2">
    <citation type="submission" date="2024-10" db="UniProtKB">
        <authorList>
            <consortium name="EnsemblProtists"/>
        </authorList>
    </citation>
    <scope>IDENTIFICATION</scope>
</reference>
<evidence type="ECO:0000256" key="2">
    <source>
        <dbReference type="RuleBase" id="RU003860"/>
    </source>
</evidence>
<dbReference type="PANTHER" id="PTHR46229">
    <property type="entry name" value="BOLA TRANSCRIPTION REGULATOR"/>
    <property type="match status" value="1"/>
</dbReference>
<dbReference type="SUPFAM" id="SSF82657">
    <property type="entry name" value="BolA-like"/>
    <property type="match status" value="1"/>
</dbReference>
<accession>A0A0D3JH29</accession>
<dbReference type="InterPro" id="IPR036065">
    <property type="entry name" value="BolA-like_sf"/>
</dbReference>
<dbReference type="InterPro" id="IPR050961">
    <property type="entry name" value="BolA/IbaG_stress_morph_reg"/>
</dbReference>
<dbReference type="KEGG" id="ehx:EMIHUDRAFT_61409"/>
<keyword evidence="4" id="KW-1185">Reference proteome</keyword>
<dbReference type="InterPro" id="IPR002634">
    <property type="entry name" value="BolA"/>
</dbReference>
<organism evidence="3 4">
    <name type="scientific">Emiliania huxleyi (strain CCMP1516)</name>
    <dbReference type="NCBI Taxonomy" id="280463"/>
    <lineage>
        <taxon>Eukaryota</taxon>
        <taxon>Haptista</taxon>
        <taxon>Haptophyta</taxon>
        <taxon>Prymnesiophyceae</taxon>
        <taxon>Isochrysidales</taxon>
        <taxon>Noelaerhabdaceae</taxon>
        <taxon>Emiliania</taxon>
    </lineage>
</organism>
<dbReference type="RefSeq" id="XP_005775243.1">
    <property type="nucleotide sequence ID" value="XM_005775186.1"/>
</dbReference>
<dbReference type="PIRSF" id="PIRSF003113">
    <property type="entry name" value="BolA"/>
    <property type="match status" value="1"/>
</dbReference>
<dbReference type="GO" id="GO:1990229">
    <property type="term" value="C:iron-sulfur cluster assembly complex"/>
    <property type="evidence" value="ECO:0007669"/>
    <property type="project" value="UniProtKB-ARBA"/>
</dbReference>
<dbReference type="PaxDb" id="2903-EOD22814"/>
<evidence type="ECO:0000256" key="1">
    <source>
        <dbReference type="ARBA" id="ARBA00005578"/>
    </source>
</evidence>
<protein>
    <recommendedName>
        <fullName evidence="5">BolA-like protein</fullName>
    </recommendedName>
</protein>
<reference evidence="4" key="1">
    <citation type="journal article" date="2013" name="Nature">
        <title>Pan genome of the phytoplankton Emiliania underpins its global distribution.</title>
        <authorList>
            <person name="Read B.A."/>
            <person name="Kegel J."/>
            <person name="Klute M.J."/>
            <person name="Kuo A."/>
            <person name="Lefebvre S.C."/>
            <person name="Maumus F."/>
            <person name="Mayer C."/>
            <person name="Miller J."/>
            <person name="Monier A."/>
            <person name="Salamov A."/>
            <person name="Young J."/>
            <person name="Aguilar M."/>
            <person name="Claverie J.M."/>
            <person name="Frickenhaus S."/>
            <person name="Gonzalez K."/>
            <person name="Herman E.K."/>
            <person name="Lin Y.C."/>
            <person name="Napier J."/>
            <person name="Ogata H."/>
            <person name="Sarno A.F."/>
            <person name="Shmutz J."/>
            <person name="Schroeder D."/>
            <person name="de Vargas C."/>
            <person name="Verret F."/>
            <person name="von Dassow P."/>
            <person name="Valentin K."/>
            <person name="Van de Peer Y."/>
            <person name="Wheeler G."/>
            <person name="Dacks J.B."/>
            <person name="Delwiche C.F."/>
            <person name="Dyhrman S.T."/>
            <person name="Glockner G."/>
            <person name="John U."/>
            <person name="Richards T."/>
            <person name="Worden A.Z."/>
            <person name="Zhang X."/>
            <person name="Grigoriev I.V."/>
            <person name="Allen A.E."/>
            <person name="Bidle K."/>
            <person name="Borodovsky M."/>
            <person name="Bowler C."/>
            <person name="Brownlee C."/>
            <person name="Cock J.M."/>
            <person name="Elias M."/>
            <person name="Gladyshev V.N."/>
            <person name="Groth M."/>
            <person name="Guda C."/>
            <person name="Hadaegh A."/>
            <person name="Iglesias-Rodriguez M.D."/>
            <person name="Jenkins J."/>
            <person name="Jones B.M."/>
            <person name="Lawson T."/>
            <person name="Leese F."/>
            <person name="Lindquist E."/>
            <person name="Lobanov A."/>
            <person name="Lomsadze A."/>
            <person name="Malik S.B."/>
            <person name="Marsh M.E."/>
            <person name="Mackinder L."/>
            <person name="Mock T."/>
            <person name="Mueller-Roeber B."/>
            <person name="Pagarete A."/>
            <person name="Parker M."/>
            <person name="Probert I."/>
            <person name="Quesneville H."/>
            <person name="Raines C."/>
            <person name="Rensing S.A."/>
            <person name="Riano-Pachon D.M."/>
            <person name="Richier S."/>
            <person name="Rokitta S."/>
            <person name="Shiraiwa Y."/>
            <person name="Soanes D.M."/>
            <person name="van der Giezen M."/>
            <person name="Wahlund T.M."/>
            <person name="Williams B."/>
            <person name="Wilson W."/>
            <person name="Wolfe G."/>
            <person name="Wurch L.L."/>
        </authorList>
    </citation>
    <scope>NUCLEOTIDE SEQUENCE</scope>
</reference>
<dbReference type="EnsemblProtists" id="EOD22814">
    <property type="protein sequence ID" value="EOD22814"/>
    <property type="gene ID" value="EMIHUDRAFT_61409"/>
</dbReference>
<evidence type="ECO:0008006" key="5">
    <source>
        <dbReference type="Google" id="ProtNLM"/>
    </source>
</evidence>
<dbReference type="AlphaFoldDB" id="A0A0D3JH29"/>
<dbReference type="OMA" id="CLGGFGK"/>
<dbReference type="Proteomes" id="UP000013827">
    <property type="component" value="Unassembled WGS sequence"/>
</dbReference>
<evidence type="ECO:0000313" key="4">
    <source>
        <dbReference type="Proteomes" id="UP000013827"/>
    </source>
</evidence>
<dbReference type="eggNOG" id="KOG2313">
    <property type="taxonomic scope" value="Eukaryota"/>
</dbReference>
<dbReference type="Pfam" id="PF01722">
    <property type="entry name" value="BolA"/>
    <property type="match status" value="1"/>
</dbReference>
<dbReference type="FunFam" id="3.30.300.90:FF:000001">
    <property type="entry name" value="Transcriptional regulator BolA"/>
    <property type="match status" value="1"/>
</dbReference>
<proteinExistence type="inferred from homology"/>
<evidence type="ECO:0000313" key="3">
    <source>
        <dbReference type="EnsemblProtists" id="EOD22814"/>
    </source>
</evidence>